<evidence type="ECO:0000313" key="2">
    <source>
        <dbReference type="EMBL" id="GAA4614872.1"/>
    </source>
</evidence>
<dbReference type="Gene3D" id="3.40.50.720">
    <property type="entry name" value="NAD(P)-binding Rossmann-like Domain"/>
    <property type="match status" value="2"/>
</dbReference>
<dbReference type="Proteomes" id="UP001500212">
    <property type="component" value="Unassembled WGS sequence"/>
</dbReference>
<gene>
    <name evidence="2" type="ORF">GCM10023195_65180</name>
</gene>
<feature type="compositionally biased region" description="Basic residues" evidence="1">
    <location>
        <begin position="60"/>
        <end position="70"/>
    </location>
</feature>
<dbReference type="InterPro" id="IPR002347">
    <property type="entry name" value="SDR_fam"/>
</dbReference>
<feature type="region of interest" description="Disordered" evidence="1">
    <location>
        <begin position="58"/>
        <end position="104"/>
    </location>
</feature>
<comment type="caution">
    <text evidence="2">The sequence shown here is derived from an EMBL/GenBank/DDBJ whole genome shotgun (WGS) entry which is preliminary data.</text>
</comment>
<name>A0ABP8TVX2_9ACTN</name>
<proteinExistence type="predicted"/>
<keyword evidence="3" id="KW-1185">Reference proteome</keyword>
<dbReference type="SUPFAM" id="SSF51735">
    <property type="entry name" value="NAD(P)-binding Rossmann-fold domains"/>
    <property type="match status" value="1"/>
</dbReference>
<sequence length="508" mass="55104">MVVVDPDLTEARAGSGTGTGDAEIDACLRVLTRARGTHPDDPRWAAVREAAAQLYQADKKARKAIRRADRRRQDREAMAASARFREQDPASGPDPVEERSARPARPLAGTRRCYVCKTSYGQVHPEYHLLCPACAEENSARRHARCDLRGRRAVVTGGRVKIGFQVALKLLRDGAEVLVTTRFPRDAARRFAAEPDAAGWLDRLHVHGVDLLDLAAVAHLLDSVHGRFSSLDILVNNAAQTIRRPVAYHRAVREAESSPLTGLAARIDVTDARQAAAPAGFALEVSALPGAAASGLPAPDGSAPPADAPAPGPVRTMAGGAIETRDDAIEALFPSGRTDETGQPLDLRDRNSWSLRLHEVDPAEWLEVQMVNSFAPFLLTARLRGLLEASPCPDRYVVQVSAMEGSFSRGFKTVRHPHTNMAKAALNMLTRTSAADYAASGIYMTSVDTGWVTDERPHPDKIAQREAGFRPPLDVIDGAARVYDPIVRGVGGERLSGLFLKDYRPVDW</sequence>
<dbReference type="EMBL" id="BAABHJ010000027">
    <property type="protein sequence ID" value="GAA4614872.1"/>
    <property type="molecule type" value="Genomic_DNA"/>
</dbReference>
<feature type="region of interest" description="Disordered" evidence="1">
    <location>
        <begin position="295"/>
        <end position="318"/>
    </location>
</feature>
<feature type="compositionally biased region" description="Low complexity" evidence="1">
    <location>
        <begin position="295"/>
        <end position="305"/>
    </location>
</feature>
<protein>
    <submittedName>
        <fullName evidence="2">SDR family NAD(P)-dependent oxidoreductase</fullName>
    </submittedName>
</protein>
<dbReference type="PANTHER" id="PTHR43544">
    <property type="entry name" value="SHORT-CHAIN DEHYDROGENASE/REDUCTASE"/>
    <property type="match status" value="1"/>
</dbReference>
<evidence type="ECO:0000256" key="1">
    <source>
        <dbReference type="SAM" id="MobiDB-lite"/>
    </source>
</evidence>
<feature type="compositionally biased region" description="Basic and acidic residues" evidence="1">
    <location>
        <begin position="71"/>
        <end position="88"/>
    </location>
</feature>
<dbReference type="PANTHER" id="PTHR43544:SF2">
    <property type="entry name" value="OXIDOREDUCTASE"/>
    <property type="match status" value="1"/>
</dbReference>
<reference evidence="3" key="1">
    <citation type="journal article" date="2019" name="Int. J. Syst. Evol. Microbiol.">
        <title>The Global Catalogue of Microorganisms (GCM) 10K type strain sequencing project: providing services to taxonomists for standard genome sequencing and annotation.</title>
        <authorList>
            <consortium name="The Broad Institute Genomics Platform"/>
            <consortium name="The Broad Institute Genome Sequencing Center for Infectious Disease"/>
            <person name="Wu L."/>
            <person name="Ma J."/>
        </authorList>
    </citation>
    <scope>NUCLEOTIDE SEQUENCE [LARGE SCALE GENOMIC DNA]</scope>
    <source>
        <strain evidence="3">JCM 17938</strain>
    </source>
</reference>
<dbReference type="InterPro" id="IPR036291">
    <property type="entry name" value="NAD(P)-bd_dom_sf"/>
</dbReference>
<dbReference type="InterPro" id="IPR051468">
    <property type="entry name" value="Fungal_SecMetab_SDRs"/>
</dbReference>
<accession>A0ABP8TVX2</accession>
<evidence type="ECO:0000313" key="3">
    <source>
        <dbReference type="Proteomes" id="UP001500212"/>
    </source>
</evidence>
<organism evidence="2 3">
    <name type="scientific">Actinoallomurus liliacearum</name>
    <dbReference type="NCBI Taxonomy" id="1080073"/>
    <lineage>
        <taxon>Bacteria</taxon>
        <taxon>Bacillati</taxon>
        <taxon>Actinomycetota</taxon>
        <taxon>Actinomycetes</taxon>
        <taxon>Streptosporangiales</taxon>
        <taxon>Thermomonosporaceae</taxon>
        <taxon>Actinoallomurus</taxon>
    </lineage>
</organism>
<dbReference type="Pfam" id="PF00106">
    <property type="entry name" value="adh_short"/>
    <property type="match status" value="1"/>
</dbReference>